<dbReference type="InterPro" id="IPR020904">
    <property type="entry name" value="Sc_DH/Rdtase_CS"/>
</dbReference>
<dbReference type="InterPro" id="IPR002347">
    <property type="entry name" value="SDR_fam"/>
</dbReference>
<proteinExistence type="inferred from homology"/>
<name>A0AAV8S4N3_9ROSI</name>
<dbReference type="FunFam" id="3.40.50.720:FF:000084">
    <property type="entry name" value="Short-chain dehydrogenase reductase"/>
    <property type="match status" value="1"/>
</dbReference>
<accession>A0AAV8S4N3</accession>
<dbReference type="PRINTS" id="PR00080">
    <property type="entry name" value="SDRFAMILY"/>
</dbReference>
<evidence type="ECO:0000256" key="4">
    <source>
        <dbReference type="ARBA" id="ARBA00058271"/>
    </source>
</evidence>
<dbReference type="PANTHER" id="PTHR42898">
    <property type="entry name" value="TROPINONE REDUCTASE"/>
    <property type="match status" value="1"/>
</dbReference>
<dbReference type="InterPro" id="IPR045000">
    <property type="entry name" value="TR"/>
</dbReference>
<dbReference type="AlphaFoldDB" id="A0AAV8S4N3"/>
<protein>
    <submittedName>
        <fullName evidence="5">Uncharacterized protein</fullName>
    </submittedName>
</protein>
<dbReference type="Gene3D" id="3.40.50.720">
    <property type="entry name" value="NAD(P)-binding Rossmann-like Domain"/>
    <property type="match status" value="1"/>
</dbReference>
<comment type="caution">
    <text evidence="5">The sequence shown here is derived from an EMBL/GenBank/DDBJ whole genome shotgun (WGS) entry which is preliminary data.</text>
</comment>
<dbReference type="EMBL" id="JAIWQS010000238">
    <property type="protein sequence ID" value="KAJ8747118.1"/>
    <property type="molecule type" value="Genomic_DNA"/>
</dbReference>
<dbReference type="PANTHER" id="PTHR42898:SF101">
    <property type="entry name" value="ENOYL-(ACYL CARRIER) REDUCTASE"/>
    <property type="match status" value="1"/>
</dbReference>
<dbReference type="InterPro" id="IPR036291">
    <property type="entry name" value="NAD(P)-bd_dom_sf"/>
</dbReference>
<dbReference type="Pfam" id="PF13561">
    <property type="entry name" value="adh_short_C2"/>
    <property type="match status" value="1"/>
</dbReference>
<keyword evidence="6" id="KW-1185">Reference proteome</keyword>
<keyword evidence="1" id="KW-0521">NADP</keyword>
<comment type="similarity">
    <text evidence="3">Belongs to the short-chain dehydrogenases/reductases (SDR) family. SDR65C subfamily.</text>
</comment>
<organism evidence="5 6">
    <name type="scientific">Erythroxylum novogranatense</name>
    <dbReference type="NCBI Taxonomy" id="1862640"/>
    <lineage>
        <taxon>Eukaryota</taxon>
        <taxon>Viridiplantae</taxon>
        <taxon>Streptophyta</taxon>
        <taxon>Embryophyta</taxon>
        <taxon>Tracheophyta</taxon>
        <taxon>Spermatophyta</taxon>
        <taxon>Magnoliopsida</taxon>
        <taxon>eudicotyledons</taxon>
        <taxon>Gunneridae</taxon>
        <taxon>Pentapetalae</taxon>
        <taxon>rosids</taxon>
        <taxon>fabids</taxon>
        <taxon>Malpighiales</taxon>
        <taxon>Erythroxylaceae</taxon>
        <taxon>Erythroxylum</taxon>
    </lineage>
</organism>
<dbReference type="PROSITE" id="PS00061">
    <property type="entry name" value="ADH_SHORT"/>
    <property type="match status" value="1"/>
</dbReference>
<dbReference type="Proteomes" id="UP001159364">
    <property type="component" value="Unassembled WGS sequence"/>
</dbReference>
<evidence type="ECO:0000256" key="2">
    <source>
        <dbReference type="ARBA" id="ARBA00023002"/>
    </source>
</evidence>
<dbReference type="PRINTS" id="PR00081">
    <property type="entry name" value="GDHRDH"/>
</dbReference>
<sequence>MAGPKAGNVWEEERWSLKGMTALVTGGTKGLGHDIAEELARFGVAVHICSRHQSDIEKCLQEWRSKGLKVTGSVCDVFHREQREKLMESVSTTFNGKLNILVNNAGAIIVKDAVDFTAEDILTLMGTNFEAAYHLCQLAYNLLKASGYGSIINISSIAGTVSSPNCTIYGASKGALNQITRNLACEWGKDNIRANAIAPGPIKTELLSTALADPVLGERVGKSIGLIPLQRFGYPHEVSSLVAFLCFPTSMYITGQVIHVDGGLIINEF</sequence>
<evidence type="ECO:0000313" key="5">
    <source>
        <dbReference type="EMBL" id="KAJ8747118.1"/>
    </source>
</evidence>
<evidence type="ECO:0000313" key="6">
    <source>
        <dbReference type="Proteomes" id="UP001159364"/>
    </source>
</evidence>
<reference evidence="5 6" key="1">
    <citation type="submission" date="2021-09" db="EMBL/GenBank/DDBJ databases">
        <title>Genomic insights and catalytic innovation underlie evolution of tropane alkaloids biosynthesis.</title>
        <authorList>
            <person name="Wang Y.-J."/>
            <person name="Tian T."/>
            <person name="Huang J.-P."/>
            <person name="Huang S.-X."/>
        </authorList>
    </citation>
    <scope>NUCLEOTIDE SEQUENCE [LARGE SCALE GENOMIC DNA]</scope>
    <source>
        <strain evidence="5">KIB-2018</strain>
        <tissue evidence="5">Leaf</tissue>
    </source>
</reference>
<keyword evidence="2" id="KW-0560">Oxidoreductase</keyword>
<evidence type="ECO:0000256" key="1">
    <source>
        <dbReference type="ARBA" id="ARBA00022857"/>
    </source>
</evidence>
<gene>
    <name evidence="5" type="ORF">K2173_008917</name>
</gene>
<dbReference type="GO" id="GO:0016491">
    <property type="term" value="F:oxidoreductase activity"/>
    <property type="evidence" value="ECO:0007669"/>
    <property type="project" value="UniProtKB-KW"/>
</dbReference>
<comment type="function">
    <text evidence="4">Has no tropinone reductase activity.</text>
</comment>
<dbReference type="SUPFAM" id="SSF51735">
    <property type="entry name" value="NAD(P)-binding Rossmann-fold domains"/>
    <property type="match status" value="1"/>
</dbReference>
<evidence type="ECO:0000256" key="3">
    <source>
        <dbReference type="ARBA" id="ARBA00025714"/>
    </source>
</evidence>